<dbReference type="PROSITE" id="PS50088">
    <property type="entry name" value="ANK_REPEAT"/>
    <property type="match status" value="2"/>
</dbReference>
<dbReference type="CDD" id="cd00065">
    <property type="entry name" value="FYVE_like_SF"/>
    <property type="match status" value="1"/>
</dbReference>
<dbReference type="PROSITE" id="PS50297">
    <property type="entry name" value="ANK_REP_REGION"/>
    <property type="match status" value="2"/>
</dbReference>
<evidence type="ECO:0000256" key="1">
    <source>
        <dbReference type="ARBA" id="ARBA00022737"/>
    </source>
</evidence>
<evidence type="ECO:0000256" key="3">
    <source>
        <dbReference type="PROSITE-ProRule" id="PRU00023"/>
    </source>
</evidence>
<dbReference type="Proteomes" id="UP000785679">
    <property type="component" value="Unassembled WGS sequence"/>
</dbReference>
<keyword evidence="2 3" id="KW-0040">ANK repeat</keyword>
<feature type="compositionally biased region" description="Basic and acidic residues" evidence="5">
    <location>
        <begin position="1"/>
        <end position="10"/>
    </location>
</feature>
<dbReference type="InterPro" id="IPR013083">
    <property type="entry name" value="Znf_RING/FYVE/PHD"/>
</dbReference>
<dbReference type="PANTHER" id="PTHR24171">
    <property type="entry name" value="ANKYRIN REPEAT DOMAIN-CONTAINING PROTEIN 39-RELATED"/>
    <property type="match status" value="1"/>
</dbReference>
<dbReference type="SUPFAM" id="SSF48403">
    <property type="entry name" value="Ankyrin repeat"/>
    <property type="match status" value="1"/>
</dbReference>
<evidence type="ECO:0000313" key="7">
    <source>
        <dbReference type="Proteomes" id="UP000785679"/>
    </source>
</evidence>
<dbReference type="InterPro" id="IPR011011">
    <property type="entry name" value="Znf_FYVE_PHD"/>
</dbReference>
<dbReference type="InterPro" id="IPR002110">
    <property type="entry name" value="Ankyrin_rpt"/>
</dbReference>
<dbReference type="OrthoDB" id="366390at2759"/>
<dbReference type="Gene3D" id="3.30.40.10">
    <property type="entry name" value="Zinc/RING finger domain, C3HC4 (zinc finger)"/>
    <property type="match status" value="1"/>
</dbReference>
<reference evidence="6" key="1">
    <citation type="submission" date="2019-06" db="EMBL/GenBank/DDBJ databases">
        <authorList>
            <person name="Zheng W."/>
        </authorList>
    </citation>
    <scope>NUCLEOTIDE SEQUENCE</scope>
    <source>
        <strain evidence="6">QDHG01</strain>
    </source>
</reference>
<feature type="repeat" description="ANK" evidence="3">
    <location>
        <begin position="174"/>
        <end position="206"/>
    </location>
</feature>
<accession>A0A8J8NFS9</accession>
<dbReference type="SUPFAM" id="SSF57903">
    <property type="entry name" value="FYVE/PHD zinc finger"/>
    <property type="match status" value="1"/>
</dbReference>
<keyword evidence="4" id="KW-0175">Coiled coil</keyword>
<gene>
    <name evidence="6" type="ORF">FGO68_gene3103</name>
</gene>
<keyword evidence="1" id="KW-0677">Repeat</keyword>
<evidence type="ECO:0000256" key="2">
    <source>
        <dbReference type="ARBA" id="ARBA00023043"/>
    </source>
</evidence>
<dbReference type="Gene3D" id="1.25.40.20">
    <property type="entry name" value="Ankyrin repeat-containing domain"/>
    <property type="match status" value="1"/>
</dbReference>
<dbReference type="InterPro" id="IPR036770">
    <property type="entry name" value="Ankyrin_rpt-contain_sf"/>
</dbReference>
<sequence>MAEAKPKDEVLGGVPADDDDEEEEPEEELKQEQLDDNLLKACKENNVEEVALWLSKHASPTFEKEGWNPLLWAANNGNEEIVRLLIKHNACAPYLNANNAGGSGADGSSDEQKLVAAAAAQQVGDEEYDPFVKPKDAQKVGKYTPLSWASYKGWYKVVWILLKQSMSPLDIDMHGNTAVHQAAASGSKKVLECFLSRGVDVEIKNARGHSPLDLATQPDVKELIQKAITTKNCADRGCKSKFDFKNIRYYCESCRRFFCLKCSKSIWVFENKDDTEEERSVCRCNGCAEVINSAERDLQNAMATMEFHTVDKVLTHILTNKVDIAVKLKHRAEVLHLKLDKELDIRNFIKSVDHIDDYKTILKSVKILNDKVEQARELDVDLDMGLIGDVNRCTSRLISERNLRFQMESLKVYQSTHETVDELRGLIEKAQDTNVAGQYREQAEKLSSQMSGNIKAREILQMLLDYPEREYPEMEIFDPKKKKGAPPKKEEVKKPKKKKKEPPFPTPEWALELDAVVAQVRNMESLLADAENLHLTPEFIQKVNLQLARFKKEIAFRRQQDEEARLEAEAKAAAKKKSAKK</sequence>
<proteinExistence type="predicted"/>
<dbReference type="EMBL" id="RRYP01018265">
    <property type="protein sequence ID" value="TNV73710.1"/>
    <property type="molecule type" value="Genomic_DNA"/>
</dbReference>
<organism evidence="6 7">
    <name type="scientific">Halteria grandinella</name>
    <dbReference type="NCBI Taxonomy" id="5974"/>
    <lineage>
        <taxon>Eukaryota</taxon>
        <taxon>Sar</taxon>
        <taxon>Alveolata</taxon>
        <taxon>Ciliophora</taxon>
        <taxon>Intramacronucleata</taxon>
        <taxon>Spirotrichea</taxon>
        <taxon>Stichotrichia</taxon>
        <taxon>Sporadotrichida</taxon>
        <taxon>Halteriidae</taxon>
        <taxon>Halteria</taxon>
    </lineage>
</organism>
<comment type="caution">
    <text evidence="6">The sequence shown here is derived from an EMBL/GenBank/DDBJ whole genome shotgun (WGS) entry which is preliminary data.</text>
</comment>
<dbReference type="Pfam" id="PF12796">
    <property type="entry name" value="Ank_2"/>
    <property type="match status" value="2"/>
</dbReference>
<protein>
    <submittedName>
        <fullName evidence="6">Uncharacterized protein</fullName>
    </submittedName>
</protein>
<feature type="region of interest" description="Disordered" evidence="5">
    <location>
        <begin position="1"/>
        <end position="35"/>
    </location>
</feature>
<keyword evidence="7" id="KW-1185">Reference proteome</keyword>
<feature type="compositionally biased region" description="Acidic residues" evidence="5">
    <location>
        <begin position="16"/>
        <end position="27"/>
    </location>
</feature>
<dbReference type="AlphaFoldDB" id="A0A8J8NFS9"/>
<feature type="repeat" description="ANK" evidence="3">
    <location>
        <begin position="65"/>
        <end position="97"/>
    </location>
</feature>
<name>A0A8J8NFS9_HALGN</name>
<evidence type="ECO:0000256" key="5">
    <source>
        <dbReference type="SAM" id="MobiDB-lite"/>
    </source>
</evidence>
<feature type="coiled-coil region" evidence="4">
    <location>
        <begin position="513"/>
        <end position="576"/>
    </location>
</feature>
<evidence type="ECO:0000313" key="6">
    <source>
        <dbReference type="EMBL" id="TNV73710.1"/>
    </source>
</evidence>
<feature type="region of interest" description="Disordered" evidence="5">
    <location>
        <begin position="475"/>
        <end position="506"/>
    </location>
</feature>
<dbReference type="SMART" id="SM00248">
    <property type="entry name" value="ANK"/>
    <property type="match status" value="4"/>
</dbReference>
<evidence type="ECO:0000256" key="4">
    <source>
        <dbReference type="SAM" id="Coils"/>
    </source>
</evidence>